<dbReference type="InterPro" id="IPR052821">
    <property type="entry name" value="F-box_only_SRC"/>
</dbReference>
<comment type="caution">
    <text evidence="1">The sequence shown here is derived from an EMBL/GenBank/DDBJ whole genome shotgun (WGS) entry which is preliminary data.</text>
</comment>
<dbReference type="GO" id="GO:0019005">
    <property type="term" value="C:SCF ubiquitin ligase complex"/>
    <property type="evidence" value="ECO:0007669"/>
    <property type="project" value="TreeGrafter"/>
</dbReference>
<dbReference type="EMBL" id="MU825396">
    <property type="protein sequence ID" value="KAJ7394639.1"/>
    <property type="molecule type" value="Genomic_DNA"/>
</dbReference>
<dbReference type="Proteomes" id="UP001163046">
    <property type="component" value="Unassembled WGS sequence"/>
</dbReference>
<dbReference type="OrthoDB" id="9973021at2759"/>
<gene>
    <name evidence="1" type="primary">FBXO42</name>
    <name evidence="1" type="ORF">OS493_000459</name>
</gene>
<dbReference type="Pfam" id="PF13415">
    <property type="entry name" value="Beta-prop_FBX42"/>
    <property type="match status" value="1"/>
</dbReference>
<dbReference type="PANTHER" id="PTHR46432">
    <property type="entry name" value="F-BOX ONLY PROTEIN 42"/>
    <property type="match status" value="1"/>
</dbReference>
<organism evidence="1 2">
    <name type="scientific">Desmophyllum pertusum</name>
    <dbReference type="NCBI Taxonomy" id="174260"/>
    <lineage>
        <taxon>Eukaryota</taxon>
        <taxon>Metazoa</taxon>
        <taxon>Cnidaria</taxon>
        <taxon>Anthozoa</taxon>
        <taxon>Hexacorallia</taxon>
        <taxon>Scleractinia</taxon>
        <taxon>Caryophylliina</taxon>
        <taxon>Caryophylliidae</taxon>
        <taxon>Desmophyllum</taxon>
    </lineage>
</organism>
<protein>
    <submittedName>
        <fullName evidence="1">F-box only protein 42</fullName>
    </submittedName>
</protein>
<dbReference type="GO" id="GO:1990756">
    <property type="term" value="F:ubiquitin-like ligase-substrate adaptor activity"/>
    <property type="evidence" value="ECO:0007669"/>
    <property type="project" value="TreeGrafter"/>
</dbReference>
<reference evidence="1" key="1">
    <citation type="submission" date="2023-01" db="EMBL/GenBank/DDBJ databases">
        <title>Genome assembly of the deep-sea coral Lophelia pertusa.</title>
        <authorList>
            <person name="Herrera S."/>
            <person name="Cordes E."/>
        </authorList>
    </citation>
    <scope>NUCLEOTIDE SEQUENCE</scope>
    <source>
        <strain evidence="1">USNM1676648</strain>
        <tissue evidence="1">Polyp</tissue>
    </source>
</reference>
<dbReference type="PANTHER" id="PTHR46432:SF1">
    <property type="entry name" value="F-BOX ONLY PROTEIN 42"/>
    <property type="match status" value="1"/>
</dbReference>
<dbReference type="SUPFAM" id="SSF117281">
    <property type="entry name" value="Kelch motif"/>
    <property type="match status" value="1"/>
</dbReference>
<dbReference type="Gene3D" id="2.120.10.80">
    <property type="entry name" value="Kelch-type beta propeller"/>
    <property type="match status" value="1"/>
</dbReference>
<proteinExistence type="predicted"/>
<accession>A0A9X0A8A2</accession>
<name>A0A9X0A8A2_9CNID</name>
<evidence type="ECO:0000313" key="1">
    <source>
        <dbReference type="EMBL" id="KAJ7394639.1"/>
    </source>
</evidence>
<sequence length="356" mass="39946">METSSTPNVFCRLWYRLVARICKHRVQNFCEAVRTGNLRLRTVTTKSRVSPLPRFSHGCCVIGTKMYIYGGCSSSNTAFNDLYLLDLREGRWMRPRASGSPPPPKECATVVVYDNKDIVIFGGWCQPARTGISSAAKFFDDLYIFNAISQSWSSPAVNLNGPRPCKRAGHGACVLGHTMVVFGGAQRQLRFNDVWVLDMVNMAWSCPNIRGKKPSGRFGHSQMAVDDHTILILGGCGGPNLLFGDVWILDTNEWIWQELEVKNRQWEAPQLWCHPAVYVKDTVLVFSVPRHQGHVLSPLSPEGLQGTGQRPGLDGLLPMQTFILDCSEIRSHFSCSWKPPQTYTALCLLPLYILLW</sequence>
<evidence type="ECO:0000313" key="2">
    <source>
        <dbReference type="Proteomes" id="UP001163046"/>
    </source>
</evidence>
<dbReference type="InterPro" id="IPR015915">
    <property type="entry name" value="Kelch-typ_b-propeller"/>
</dbReference>
<dbReference type="AlphaFoldDB" id="A0A9X0A8A2"/>
<keyword evidence="2" id="KW-1185">Reference proteome</keyword>